<dbReference type="Proteomes" id="UP000093510">
    <property type="component" value="Unassembled WGS sequence"/>
</dbReference>
<comment type="caution">
    <text evidence="1">The sequence shown here is derived from an EMBL/GenBank/DDBJ whole genome shotgun (WGS) entry which is preliminary data.</text>
</comment>
<dbReference type="EMBL" id="LVEP01000002">
    <property type="protein sequence ID" value="OCB78517.1"/>
    <property type="molecule type" value="Genomic_DNA"/>
</dbReference>
<gene>
    <name evidence="1" type="ORF">LPBF_00525</name>
</gene>
<accession>A0A1B9E981</accession>
<organism evidence="1 2">
    <name type="scientific">Flavobacterium crassostreae</name>
    <dbReference type="NCBI Taxonomy" id="1763534"/>
    <lineage>
        <taxon>Bacteria</taxon>
        <taxon>Pseudomonadati</taxon>
        <taxon>Bacteroidota</taxon>
        <taxon>Flavobacteriia</taxon>
        <taxon>Flavobacteriales</taxon>
        <taxon>Flavobacteriaceae</taxon>
        <taxon>Flavobacterium</taxon>
    </lineage>
</organism>
<sequence length="228" mass="26561">MLKDNYNSIANVPNPSIKKGSIKEKLLIFLEETLYTFQKHFKGKVNESEEYLNEQLGKTLTYFSKNQAFIFQAETKQKQEKGIDRRVDIGVFKHFSDPTPFFTIEAKRLTTSMPSNREKEYVLGSDPTKFSGGIERFKHNVHGVNLDYSAIIGYVQNVDGKYWHSTINNWIQELIDGKIESPLNWFSKDLLFNTCNFKDLRLVKSISKNQKLDQTTIKLNHYFINLCK</sequence>
<reference evidence="1 2" key="1">
    <citation type="submission" date="2016-03" db="EMBL/GenBank/DDBJ databases">
        <authorList>
            <person name="Ploux O."/>
        </authorList>
    </citation>
    <scope>NUCLEOTIDE SEQUENCE [LARGE SCALE GENOMIC DNA]</scope>
    <source>
        <strain evidence="1 2">LPB0076</strain>
    </source>
</reference>
<keyword evidence="2" id="KW-1185">Reference proteome</keyword>
<evidence type="ECO:0000313" key="1">
    <source>
        <dbReference type="EMBL" id="OCB78517.1"/>
    </source>
</evidence>
<dbReference type="OrthoDB" id="1091929at2"/>
<proteinExistence type="predicted"/>
<evidence type="ECO:0000313" key="2">
    <source>
        <dbReference type="Proteomes" id="UP000093510"/>
    </source>
</evidence>
<name>A0A1B9E981_9FLAO</name>
<protein>
    <submittedName>
        <fullName evidence="1">Uncharacterized protein</fullName>
    </submittedName>
</protein>
<dbReference type="RefSeq" id="WP_066331037.1">
    <property type="nucleotide sequence ID" value="NZ_CP017688.1"/>
</dbReference>
<dbReference type="AlphaFoldDB" id="A0A1B9E981"/>